<accession>F7VQV4</accession>
<dbReference type="AlphaFoldDB" id="F7VQV4"/>
<sequence length="148" mass="17006">MTTSYWLYLEYLPVPPTSTQAQAASHSRAQRELRNRLVAALNPDERRRLLEFEDAQYTAQRRQLLEAFEEVSWLGERQNFEQGLFAAQPELLDIKDPLQWEFLGDEQPSSALPIMKTWKRVFRGALTAAAFLSPLVLLINKARCAARG</sequence>
<keyword evidence="3" id="KW-1185">Reference proteome</keyword>
<evidence type="ECO:0000256" key="1">
    <source>
        <dbReference type="SAM" id="Phobius"/>
    </source>
</evidence>
<keyword evidence="1" id="KW-0472">Membrane</keyword>
<comment type="caution">
    <text evidence="2">The sequence shown here is derived from an EMBL/GenBank/DDBJ whole genome shotgun (WGS) entry which is preliminary data.</text>
</comment>
<evidence type="ECO:0000313" key="3">
    <source>
        <dbReference type="Proteomes" id="UP000001881"/>
    </source>
</evidence>
<name>F7VQV4_SORMK</name>
<dbReference type="InParanoid" id="F7VQV4"/>
<feature type="transmembrane region" description="Helical" evidence="1">
    <location>
        <begin position="121"/>
        <end position="139"/>
    </location>
</feature>
<protein>
    <submittedName>
        <fullName evidence="2">WGS project CABT00000000 data, contig 2.4</fullName>
    </submittedName>
</protein>
<dbReference type="VEuPathDB" id="FungiDB:SMAC_01452"/>
<reference evidence="2 3" key="1">
    <citation type="journal article" date="2010" name="PLoS Genet.">
        <title>De novo assembly of a 40 Mb eukaryotic genome from short sequence reads: Sordaria macrospora, a model organism for fungal morphogenesis.</title>
        <authorList>
            <person name="Nowrousian M."/>
            <person name="Stajich J."/>
            <person name="Chu M."/>
            <person name="Engh I."/>
            <person name="Espagne E."/>
            <person name="Halliday K."/>
            <person name="Kamerewerd J."/>
            <person name="Kempken F."/>
            <person name="Knab B."/>
            <person name="Kuo H.C."/>
            <person name="Osiewacz H.D."/>
            <person name="Poeggeler S."/>
            <person name="Read N."/>
            <person name="Seiler S."/>
            <person name="Smith K."/>
            <person name="Zickler D."/>
            <person name="Kueck U."/>
            <person name="Freitag M."/>
        </authorList>
    </citation>
    <scope>NUCLEOTIDE SEQUENCE [LARGE SCALE GENOMIC DNA]</scope>
    <source>
        <strain evidence="3">ATCC MYA-333 / DSM 997 / K(L3346) / K-hell</strain>
        <tissue evidence="2">Mycelium</tissue>
    </source>
</reference>
<organism evidence="2 3">
    <name type="scientific">Sordaria macrospora (strain ATCC MYA-333 / DSM 997 / K(L3346) / K-hell)</name>
    <dbReference type="NCBI Taxonomy" id="771870"/>
    <lineage>
        <taxon>Eukaryota</taxon>
        <taxon>Fungi</taxon>
        <taxon>Dikarya</taxon>
        <taxon>Ascomycota</taxon>
        <taxon>Pezizomycotina</taxon>
        <taxon>Sordariomycetes</taxon>
        <taxon>Sordariomycetidae</taxon>
        <taxon>Sordariales</taxon>
        <taxon>Sordariaceae</taxon>
        <taxon>Sordaria</taxon>
    </lineage>
</organism>
<dbReference type="HOGENOM" id="CLU_1759929_0_0_1"/>
<evidence type="ECO:0000313" key="2">
    <source>
        <dbReference type="EMBL" id="CCC07887.1"/>
    </source>
</evidence>
<dbReference type="Proteomes" id="UP000001881">
    <property type="component" value="Unassembled WGS sequence"/>
</dbReference>
<dbReference type="EMBL" id="CABT02000004">
    <property type="protein sequence ID" value="CCC07887.1"/>
    <property type="molecule type" value="Genomic_DNA"/>
</dbReference>
<keyword evidence="1" id="KW-1133">Transmembrane helix</keyword>
<gene>
    <name evidence="2" type="ORF">SMAC_01452</name>
</gene>
<keyword evidence="1" id="KW-0812">Transmembrane</keyword>
<proteinExistence type="predicted"/>